<evidence type="ECO:0000313" key="10">
    <source>
        <dbReference type="Proteomes" id="UP001443914"/>
    </source>
</evidence>
<dbReference type="PANTHER" id="PTHR13690:SF80">
    <property type="entry name" value="BZIP TRANSCRIPTION FACTOR FAMILY PROTEIN-RELATED"/>
    <property type="match status" value="1"/>
</dbReference>
<dbReference type="GO" id="GO:0005634">
    <property type="term" value="C:nucleus"/>
    <property type="evidence" value="ECO:0007669"/>
    <property type="project" value="UniProtKB-SubCell"/>
</dbReference>
<protein>
    <recommendedName>
        <fullName evidence="8">BZIP domain-containing protein</fullName>
    </recommendedName>
</protein>
<evidence type="ECO:0000256" key="1">
    <source>
        <dbReference type="ARBA" id="ARBA00004123"/>
    </source>
</evidence>
<dbReference type="AlphaFoldDB" id="A0AAW1GXC7"/>
<evidence type="ECO:0000256" key="7">
    <source>
        <dbReference type="SAM" id="MobiDB-lite"/>
    </source>
</evidence>
<keyword evidence="4" id="KW-0804">Transcription</keyword>
<dbReference type="Pfam" id="PF00170">
    <property type="entry name" value="bZIP_1"/>
    <property type="match status" value="1"/>
</dbReference>
<dbReference type="SMART" id="SM00338">
    <property type="entry name" value="BRLZ"/>
    <property type="match status" value="1"/>
</dbReference>
<evidence type="ECO:0000256" key="5">
    <source>
        <dbReference type="ARBA" id="ARBA00023242"/>
    </source>
</evidence>
<sequence>MGDIERGNFDMMHRLQSTFNDSNQQFLSSNYVDVSHLNMSQITPNLLRNPENSQNFGFENNGSKKIGLLPPHPPISPFPRPGRQNLACGPSHSRSLSQPSLFLNDSLLPLFPSLYQNSASLPSGGENVDSVLNITEGVPPRKLHRRCVSDVPFGFDSVMQSTPPTTVPVGPTRNRGGLESTKTELRWGTEIEGDVDDMLSAFINMDSIDPMNSSETGGKPGHLESRVNNGCDSSENEAESRVNATTRHNRSVSMDSFMGNMNFGDESAQLLPSPNTGVGRLSLKDSSKDSGNLNFNLNLFSSGLGFGQFTADDMTKILSNEKLLEVALNDPKRAKRILANRHSAARSKERRMKYISELEQKVQTLQSEATNLSARVSLLQRDSNGLASQNNELKFRLHALEQQSHLQNSLNTALTAEAQRLKIATGELNQESTMSTTFEQQLYMNPQIFQLQQQQLLSQNMARDLNNGFGMNNESTLPNQ</sequence>
<evidence type="ECO:0000313" key="9">
    <source>
        <dbReference type="EMBL" id="KAK9667216.1"/>
    </source>
</evidence>
<accession>A0AAW1GXC7</accession>
<feature type="region of interest" description="Disordered" evidence="7">
    <location>
        <begin position="210"/>
        <end position="246"/>
    </location>
</feature>
<dbReference type="GO" id="GO:0003677">
    <property type="term" value="F:DNA binding"/>
    <property type="evidence" value="ECO:0007669"/>
    <property type="project" value="UniProtKB-KW"/>
</dbReference>
<organism evidence="9 10">
    <name type="scientific">Saponaria officinalis</name>
    <name type="common">Common soapwort</name>
    <name type="synonym">Lychnis saponaria</name>
    <dbReference type="NCBI Taxonomy" id="3572"/>
    <lineage>
        <taxon>Eukaryota</taxon>
        <taxon>Viridiplantae</taxon>
        <taxon>Streptophyta</taxon>
        <taxon>Embryophyta</taxon>
        <taxon>Tracheophyta</taxon>
        <taxon>Spermatophyta</taxon>
        <taxon>Magnoliopsida</taxon>
        <taxon>eudicotyledons</taxon>
        <taxon>Gunneridae</taxon>
        <taxon>Pentapetalae</taxon>
        <taxon>Caryophyllales</taxon>
        <taxon>Caryophyllaceae</taxon>
        <taxon>Caryophylleae</taxon>
        <taxon>Saponaria</taxon>
    </lineage>
</organism>
<dbReference type="InterPro" id="IPR004827">
    <property type="entry name" value="bZIP"/>
</dbReference>
<evidence type="ECO:0000256" key="6">
    <source>
        <dbReference type="SAM" id="Coils"/>
    </source>
</evidence>
<dbReference type="EMBL" id="JBDFQZ010000014">
    <property type="protein sequence ID" value="KAK9667217.1"/>
    <property type="molecule type" value="Genomic_DNA"/>
</dbReference>
<keyword evidence="2" id="KW-0805">Transcription regulation</keyword>
<dbReference type="PANTHER" id="PTHR13690">
    <property type="entry name" value="TRANSCRIPTION FACTOR POSF21-RELATED"/>
    <property type="match status" value="1"/>
</dbReference>
<gene>
    <name evidence="9" type="ORF">RND81_14G240400</name>
</gene>
<reference evidence="9 10" key="1">
    <citation type="submission" date="2024-03" db="EMBL/GenBank/DDBJ databases">
        <title>WGS assembly of Saponaria officinalis var. Norfolk2.</title>
        <authorList>
            <person name="Jenkins J."/>
            <person name="Shu S."/>
            <person name="Grimwood J."/>
            <person name="Barry K."/>
            <person name="Goodstein D."/>
            <person name="Schmutz J."/>
            <person name="Leebens-Mack J."/>
            <person name="Osbourn A."/>
        </authorList>
    </citation>
    <scope>NUCLEOTIDE SEQUENCE [LARGE SCALE GENOMIC DNA]</scope>
    <source>
        <strain evidence="10">cv. Norfolk2</strain>
        <strain evidence="9">JIC</strain>
        <tissue evidence="9">Leaf</tissue>
    </source>
</reference>
<feature type="domain" description="BZIP" evidence="8">
    <location>
        <begin position="330"/>
        <end position="393"/>
    </location>
</feature>
<dbReference type="GO" id="GO:0003700">
    <property type="term" value="F:DNA-binding transcription factor activity"/>
    <property type="evidence" value="ECO:0007669"/>
    <property type="project" value="InterPro"/>
</dbReference>
<dbReference type="Proteomes" id="UP001443914">
    <property type="component" value="Unassembled WGS sequence"/>
</dbReference>
<comment type="caution">
    <text evidence="9">The sequence shown here is derived from an EMBL/GenBank/DDBJ whole genome shotgun (WGS) entry which is preliminary data.</text>
</comment>
<evidence type="ECO:0000256" key="3">
    <source>
        <dbReference type="ARBA" id="ARBA00023125"/>
    </source>
</evidence>
<dbReference type="PROSITE" id="PS50217">
    <property type="entry name" value="BZIP"/>
    <property type="match status" value="1"/>
</dbReference>
<feature type="compositionally biased region" description="Low complexity" evidence="7">
    <location>
        <begin position="162"/>
        <end position="172"/>
    </location>
</feature>
<feature type="coiled-coil region" evidence="6">
    <location>
        <begin position="355"/>
        <end position="382"/>
    </location>
</feature>
<proteinExistence type="predicted"/>
<dbReference type="EMBL" id="JBDFQZ010000014">
    <property type="protein sequence ID" value="KAK9667216.1"/>
    <property type="molecule type" value="Genomic_DNA"/>
</dbReference>
<dbReference type="Gene3D" id="1.20.5.170">
    <property type="match status" value="1"/>
</dbReference>
<evidence type="ECO:0000256" key="2">
    <source>
        <dbReference type="ARBA" id="ARBA00023015"/>
    </source>
</evidence>
<evidence type="ECO:0000256" key="4">
    <source>
        <dbReference type="ARBA" id="ARBA00023163"/>
    </source>
</evidence>
<keyword evidence="5" id="KW-0539">Nucleus</keyword>
<feature type="region of interest" description="Disordered" evidence="7">
    <location>
        <begin position="162"/>
        <end position="181"/>
    </location>
</feature>
<dbReference type="CDD" id="cd14703">
    <property type="entry name" value="bZIP_plant_RF2"/>
    <property type="match status" value="1"/>
</dbReference>
<keyword evidence="10" id="KW-1185">Reference proteome</keyword>
<keyword evidence="3" id="KW-0238">DNA-binding</keyword>
<dbReference type="SUPFAM" id="SSF57959">
    <property type="entry name" value="Leucine zipper domain"/>
    <property type="match status" value="1"/>
</dbReference>
<name>A0AAW1GXC7_SAPOF</name>
<dbReference type="InterPro" id="IPR044759">
    <property type="entry name" value="bZIP_RF2"/>
</dbReference>
<evidence type="ECO:0000259" key="8">
    <source>
        <dbReference type="PROSITE" id="PS50217"/>
    </source>
</evidence>
<dbReference type="InterPro" id="IPR046347">
    <property type="entry name" value="bZIP_sf"/>
</dbReference>
<keyword evidence="6" id="KW-0175">Coiled coil</keyword>
<comment type="subcellular location">
    <subcellularLocation>
        <location evidence="1">Nucleus</location>
    </subcellularLocation>
</comment>